<dbReference type="EMBL" id="VORX01000004">
    <property type="protein sequence ID" value="TXE07849.1"/>
    <property type="molecule type" value="Genomic_DNA"/>
</dbReference>
<dbReference type="OrthoDB" id="680973at2"/>
<dbReference type="RefSeq" id="WP_146893246.1">
    <property type="nucleotide sequence ID" value="NZ_VORX01000004.1"/>
</dbReference>
<comment type="caution">
    <text evidence="1">The sequence shown here is derived from an EMBL/GenBank/DDBJ whole genome shotgun (WGS) entry which is preliminary data.</text>
</comment>
<organism evidence="1 2">
    <name type="scientific">Gelidibacter salicanalis</name>
    <dbReference type="NCBI Taxonomy" id="291193"/>
    <lineage>
        <taxon>Bacteria</taxon>
        <taxon>Pseudomonadati</taxon>
        <taxon>Bacteroidota</taxon>
        <taxon>Flavobacteriia</taxon>
        <taxon>Flavobacteriales</taxon>
        <taxon>Flavobacteriaceae</taxon>
        <taxon>Gelidibacter</taxon>
    </lineage>
</organism>
<dbReference type="Proteomes" id="UP000321734">
    <property type="component" value="Unassembled WGS sequence"/>
</dbReference>
<evidence type="ECO:0000313" key="1">
    <source>
        <dbReference type="EMBL" id="TXE07849.1"/>
    </source>
</evidence>
<dbReference type="AlphaFoldDB" id="A0A5C7AJ48"/>
<gene>
    <name evidence="1" type="ORF">ES711_10480</name>
</gene>
<protein>
    <submittedName>
        <fullName evidence="1">Uncharacterized protein</fullName>
    </submittedName>
</protein>
<accession>A0A5C7AJ48</accession>
<keyword evidence="2" id="KW-1185">Reference proteome</keyword>
<sequence length="91" mass="10146">MKPNIELNIDQLVLEGFSRNEALAISQSIQTELHQMIKNGNLENTFTEDFNQRNMHVNAISTSSNSRPESVGRQIAQSIFNGLSTNNLNNG</sequence>
<evidence type="ECO:0000313" key="2">
    <source>
        <dbReference type="Proteomes" id="UP000321734"/>
    </source>
</evidence>
<proteinExistence type="predicted"/>
<reference evidence="1 2" key="1">
    <citation type="submission" date="2019-08" db="EMBL/GenBank/DDBJ databases">
        <title>Genome sequence of Gelidibacter salicanalis IC162T.</title>
        <authorList>
            <person name="Bowman J.P."/>
        </authorList>
    </citation>
    <scope>NUCLEOTIDE SEQUENCE [LARGE SCALE GENOMIC DNA]</scope>
    <source>
        <strain evidence="1 2">IC162</strain>
    </source>
</reference>
<name>A0A5C7AJ48_9FLAO</name>